<feature type="compositionally biased region" description="Polar residues" evidence="1">
    <location>
        <begin position="162"/>
        <end position="173"/>
    </location>
</feature>
<gene>
    <name evidence="2" type="ORF">HNR02_006929</name>
</gene>
<dbReference type="Proteomes" id="UP000549616">
    <property type="component" value="Unassembled WGS sequence"/>
</dbReference>
<feature type="compositionally biased region" description="Pro residues" evidence="1">
    <location>
        <begin position="293"/>
        <end position="303"/>
    </location>
</feature>
<feature type="compositionally biased region" description="Basic and acidic residues" evidence="1">
    <location>
        <begin position="65"/>
        <end position="82"/>
    </location>
</feature>
<protein>
    <submittedName>
        <fullName evidence="2">Uncharacterized protein</fullName>
    </submittedName>
</protein>
<evidence type="ECO:0000256" key="1">
    <source>
        <dbReference type="SAM" id="MobiDB-lite"/>
    </source>
</evidence>
<feature type="region of interest" description="Disordered" evidence="1">
    <location>
        <begin position="1"/>
        <end position="33"/>
    </location>
</feature>
<feature type="region of interest" description="Disordered" evidence="1">
    <location>
        <begin position="239"/>
        <end position="259"/>
    </location>
</feature>
<keyword evidence="3" id="KW-1185">Reference proteome</keyword>
<dbReference type="AlphaFoldDB" id="A0A853BFP2"/>
<accession>A0A853BFP2</accession>
<dbReference type="EMBL" id="JACCFK010000002">
    <property type="protein sequence ID" value="NYI93554.1"/>
    <property type="molecule type" value="Genomic_DNA"/>
</dbReference>
<sequence>MNGPVVGVRDALGGAGEGSARAPGLSDRRRDGVVRGATGITAWGGAAAARAAGHEAAAAGTSRGAEPRRQEHRAGPSRDGRNIARGRAATAGTSRGAKTLQQDHGAGWSHCNRSIAGREAATAGTSRGAETLQQDHGAGCAVVCRKCGGRFRSRDAARDASTSNAGLASSQRIAPSAPDSSGFWRSSRRVKAGKRALTRLIDRQRRLGIGCGRGTAGRHSAGLPTVAGRRTNVELAPRAANTAPGTANTPPRAANTAPGAANTARRAACWPLRLACLLFRDATCPPNRSPATQPDPPGRPASPSPRSTASLRARRVQPRAAQKPA</sequence>
<organism evidence="2 3">
    <name type="scientific">Amycolatopsis endophytica</name>
    <dbReference type="NCBI Taxonomy" id="860233"/>
    <lineage>
        <taxon>Bacteria</taxon>
        <taxon>Bacillati</taxon>
        <taxon>Actinomycetota</taxon>
        <taxon>Actinomycetes</taxon>
        <taxon>Pseudonocardiales</taxon>
        <taxon>Pseudonocardiaceae</taxon>
        <taxon>Amycolatopsis</taxon>
    </lineage>
</organism>
<feature type="compositionally biased region" description="Low complexity" evidence="1">
    <location>
        <begin position="85"/>
        <end position="99"/>
    </location>
</feature>
<comment type="caution">
    <text evidence="2">The sequence shown here is derived from an EMBL/GenBank/DDBJ whole genome shotgun (WGS) entry which is preliminary data.</text>
</comment>
<reference evidence="2 3" key="1">
    <citation type="submission" date="2020-07" db="EMBL/GenBank/DDBJ databases">
        <title>Sequencing the genomes of 1000 actinobacteria strains.</title>
        <authorList>
            <person name="Klenk H.-P."/>
        </authorList>
    </citation>
    <scope>NUCLEOTIDE SEQUENCE [LARGE SCALE GENOMIC DNA]</scope>
    <source>
        <strain evidence="2 3">DSM 104006</strain>
    </source>
</reference>
<feature type="region of interest" description="Disordered" evidence="1">
    <location>
        <begin position="46"/>
        <end position="108"/>
    </location>
</feature>
<evidence type="ECO:0000313" key="2">
    <source>
        <dbReference type="EMBL" id="NYI93554.1"/>
    </source>
</evidence>
<feature type="region of interest" description="Disordered" evidence="1">
    <location>
        <begin position="156"/>
        <end position="186"/>
    </location>
</feature>
<feature type="compositionally biased region" description="Low complexity" evidence="1">
    <location>
        <begin position="46"/>
        <end position="61"/>
    </location>
</feature>
<proteinExistence type="predicted"/>
<evidence type="ECO:0000313" key="3">
    <source>
        <dbReference type="Proteomes" id="UP000549616"/>
    </source>
</evidence>
<feature type="region of interest" description="Disordered" evidence="1">
    <location>
        <begin position="283"/>
        <end position="325"/>
    </location>
</feature>
<name>A0A853BFP2_9PSEU</name>